<reference evidence="2 3" key="1">
    <citation type="submission" date="2020-08" db="EMBL/GenBank/DDBJ databases">
        <title>A Genomic Blueprint of the Chicken Gut Microbiome.</title>
        <authorList>
            <person name="Gilroy R."/>
            <person name="Ravi A."/>
            <person name="Getino M."/>
            <person name="Pursley I."/>
            <person name="Horton D.L."/>
            <person name="Alikhan N.-F."/>
            <person name="Baker D."/>
            <person name="Gharbi K."/>
            <person name="Hall N."/>
            <person name="Watson M."/>
            <person name="Adriaenssens E.M."/>
            <person name="Foster-Nyarko E."/>
            <person name="Jarju S."/>
            <person name="Secka A."/>
            <person name="Antonio M."/>
            <person name="Oren A."/>
            <person name="Chaudhuri R."/>
            <person name="La Ragione R.M."/>
            <person name="Hildebrand F."/>
            <person name="Pallen M.J."/>
        </authorList>
    </citation>
    <scope>NUCLEOTIDE SEQUENCE [LARGE SCALE GENOMIC DNA]</scope>
    <source>
        <strain evidence="2 3">Sa5YUA1</strain>
    </source>
</reference>
<dbReference type="PANTHER" id="PTHR42924:SF3">
    <property type="entry name" value="POLYMERASE_HISTIDINOL PHOSPHATASE N-TERMINAL DOMAIN-CONTAINING PROTEIN"/>
    <property type="match status" value="1"/>
</dbReference>
<dbReference type="Pfam" id="PF02811">
    <property type="entry name" value="PHP"/>
    <property type="match status" value="1"/>
</dbReference>
<dbReference type="PANTHER" id="PTHR42924">
    <property type="entry name" value="EXONUCLEASE"/>
    <property type="match status" value="1"/>
</dbReference>
<sequence length="277" mass="30901">MSKADLHVHSHFSDGADSIQMVMEKAAAAGITHLSIVDHDTVKGQEEALKWAQTYQIQLIPGIEISAFDFKRNRKVHVLGYHFNSNKGHIVALCNKVLKRRQAHSIWQIGQIKKQGIPLSVKEISHIASPSETIYKQHIMAAITSEPYESEAYRKLYRSLFKGGGVAAFDIAYADVYDAIRAIKADGGFAVIAHPGQLDSYDLITELVDSQVGLDGVERIHPDHSEVDHQRIDTLMERYDLFMTGGSDYHGAFGSSVRMGDFDSPMNRLLTDYLVCK</sequence>
<evidence type="ECO:0000313" key="3">
    <source>
        <dbReference type="Proteomes" id="UP000657931"/>
    </source>
</evidence>
<dbReference type="Gene3D" id="3.20.20.140">
    <property type="entry name" value="Metal-dependent hydrolases"/>
    <property type="match status" value="1"/>
</dbReference>
<dbReference type="SMART" id="SM00481">
    <property type="entry name" value="POLIIIAc"/>
    <property type="match status" value="1"/>
</dbReference>
<dbReference type="Proteomes" id="UP000657931">
    <property type="component" value="Unassembled WGS sequence"/>
</dbReference>
<dbReference type="SUPFAM" id="SSF89550">
    <property type="entry name" value="PHP domain-like"/>
    <property type="match status" value="1"/>
</dbReference>
<dbReference type="InterPro" id="IPR052018">
    <property type="entry name" value="PHP_domain"/>
</dbReference>
<dbReference type="EMBL" id="JACSQT010000014">
    <property type="protein sequence ID" value="MBD7939252.1"/>
    <property type="molecule type" value="Genomic_DNA"/>
</dbReference>
<dbReference type="InterPro" id="IPR016195">
    <property type="entry name" value="Pol/histidinol_Pase-like"/>
</dbReference>
<dbReference type="CDD" id="cd07438">
    <property type="entry name" value="PHP_HisPPase_AMP"/>
    <property type="match status" value="1"/>
</dbReference>
<keyword evidence="3" id="KW-1185">Reference proteome</keyword>
<proteinExistence type="predicted"/>
<dbReference type="Gene3D" id="1.10.150.650">
    <property type="match status" value="1"/>
</dbReference>
<gene>
    <name evidence="2" type="ORF">H9655_19610</name>
</gene>
<feature type="domain" description="Polymerase/histidinol phosphatase N-terminal" evidence="1">
    <location>
        <begin position="4"/>
        <end position="69"/>
    </location>
</feature>
<organism evidence="2 3">
    <name type="scientific">Cytobacillus stercorigallinarum</name>
    <dbReference type="NCBI Taxonomy" id="2762240"/>
    <lineage>
        <taxon>Bacteria</taxon>
        <taxon>Bacillati</taxon>
        <taxon>Bacillota</taxon>
        <taxon>Bacilli</taxon>
        <taxon>Bacillales</taxon>
        <taxon>Bacillaceae</taxon>
        <taxon>Cytobacillus</taxon>
    </lineage>
</organism>
<name>A0ABR8QUY2_9BACI</name>
<dbReference type="InterPro" id="IPR003141">
    <property type="entry name" value="Pol/His_phosphatase_N"/>
</dbReference>
<dbReference type="RefSeq" id="WP_191816928.1">
    <property type="nucleotide sequence ID" value="NZ_JACSQT010000014.1"/>
</dbReference>
<comment type="caution">
    <text evidence="2">The sequence shown here is derived from an EMBL/GenBank/DDBJ whole genome shotgun (WGS) entry which is preliminary data.</text>
</comment>
<evidence type="ECO:0000259" key="1">
    <source>
        <dbReference type="SMART" id="SM00481"/>
    </source>
</evidence>
<evidence type="ECO:0000313" key="2">
    <source>
        <dbReference type="EMBL" id="MBD7939252.1"/>
    </source>
</evidence>
<accession>A0ABR8QUY2</accession>
<dbReference type="InterPro" id="IPR004013">
    <property type="entry name" value="PHP_dom"/>
</dbReference>
<protein>
    <submittedName>
        <fullName evidence="2">PHP domain-containing protein</fullName>
    </submittedName>
</protein>